<gene>
    <name evidence="2" type="ORF">QYF68_28755</name>
</gene>
<protein>
    <submittedName>
        <fullName evidence="2">Ig-like domain-containing protein</fullName>
    </submittedName>
</protein>
<name>A0ABT8HM07_MYCAO</name>
<feature type="compositionally biased region" description="Low complexity" evidence="1">
    <location>
        <begin position="163"/>
        <end position="188"/>
    </location>
</feature>
<keyword evidence="3" id="KW-1185">Reference proteome</keyword>
<dbReference type="Proteomes" id="UP001172687">
    <property type="component" value="Unassembled WGS sequence"/>
</dbReference>
<feature type="compositionally biased region" description="Acidic residues" evidence="1">
    <location>
        <begin position="83"/>
        <end position="156"/>
    </location>
</feature>
<feature type="compositionally biased region" description="Basic residues" evidence="1">
    <location>
        <begin position="7"/>
        <end position="20"/>
    </location>
</feature>
<comment type="caution">
    <text evidence="2">The sequence shown here is derived from an EMBL/GenBank/DDBJ whole genome shotgun (WGS) entry which is preliminary data.</text>
</comment>
<organism evidence="2 3">
    <name type="scientific">Mycolicibacterium austroafricanum</name>
    <name type="common">Mycobacterium austroafricanum</name>
    <dbReference type="NCBI Taxonomy" id="39687"/>
    <lineage>
        <taxon>Bacteria</taxon>
        <taxon>Bacillati</taxon>
        <taxon>Actinomycetota</taxon>
        <taxon>Actinomycetes</taxon>
        <taxon>Mycobacteriales</taxon>
        <taxon>Mycobacteriaceae</taxon>
        <taxon>Mycolicibacterium</taxon>
    </lineage>
</organism>
<evidence type="ECO:0000313" key="2">
    <source>
        <dbReference type="EMBL" id="MDN4521785.1"/>
    </source>
</evidence>
<dbReference type="EMBL" id="JAUHTC010000093">
    <property type="protein sequence ID" value="MDN4521785.1"/>
    <property type="molecule type" value="Genomic_DNA"/>
</dbReference>
<accession>A0ABT8HM07</accession>
<dbReference type="RefSeq" id="WP_208676379.1">
    <property type="nucleotide sequence ID" value="NZ_CP070380.1"/>
</dbReference>
<feature type="region of interest" description="Disordered" evidence="1">
    <location>
        <begin position="1"/>
        <end position="27"/>
    </location>
</feature>
<feature type="compositionally biased region" description="Polar residues" evidence="1">
    <location>
        <begin position="200"/>
        <end position="211"/>
    </location>
</feature>
<evidence type="ECO:0000256" key="1">
    <source>
        <dbReference type="SAM" id="MobiDB-lite"/>
    </source>
</evidence>
<evidence type="ECO:0000313" key="3">
    <source>
        <dbReference type="Proteomes" id="UP001172687"/>
    </source>
</evidence>
<dbReference type="Pfam" id="PF17963">
    <property type="entry name" value="Big_9"/>
    <property type="match status" value="2"/>
</dbReference>
<reference evidence="2" key="1">
    <citation type="submission" date="2023-07" db="EMBL/GenBank/DDBJ databases">
        <title>Degradation of tert-butanol by M. austroafricanum TBA100.</title>
        <authorList>
            <person name="Helbich S."/>
            <person name="Vainshtein Y."/>
        </authorList>
    </citation>
    <scope>NUCLEOTIDE SEQUENCE</scope>
    <source>
        <strain evidence="2">TBA100</strain>
    </source>
</reference>
<sequence>MAAASPRKPRRTSGRHRKPSTRTPWLGVGAVGFGLAAALISGQGVASAAPGDASNSQDSSAGTGDTGDGGNTVEPGAGTVTSVEDEGSDPDEAPADDTQDDTEDVDDAVDPDGDDPTNDEPANDGAEPVDDESEPEPTEEPDEDTSPDTPADDQEPAEPSQDPATPAPSTESSAPEPEATESSALPESGSADTAEDSADPVTTESPSSTGADASDDGNATAESAVEVDPAQTAVIAMVKELLKAIGITQTGGDGSSPLTSIDELIQGLWLAGRQDQQARATQRKAVAALVELVSENSLAQLGTSIGWIPVVGTAVYGVSFLGNLVALGVAVLQGDGAEVADELRDLGRDLIGMVPVVGAPVAGTLYADDAFPSATARMSTLAAAEPALAAVEPALAAAAAAPVGSQQHFLSVLQRAVSRLVGWPGTPRNFVDVTNYQTDQTLDLANNQLDGLYANAPVGSQARWLPDMVSIVSLFFIPSVSGATFTDKLNAMGDFLNRVIPPFTIADGAGTFDIISPYKIMGAAVVGTATVLKDMLNGIYDPVQIEIDVIKATTGATVTASDLNDQNALMTKVALAQLGSDPGAFGDPERAWDVTLPTWTEAQVNPYTLTVYVALVGIYKRFQEMAALTTFTTWTTYDSWHYTNGLGMYAAGTFHAVDPDGGTIEFRADGTLGKTYTTEGNALVTINTVGGGFTYTPPAIWDPKFQNAAFFHRSTAEDPEERFDWVTVEAYSADGVPINIRVGIEIIDGTNAAPTYSGITGQNTDALGVLKGRITGNDADGDTLKYYLVESSVNGMSGNSAYTKNGSGNGGIVTLSENGDFTYVSNGTAGATQSFQVRINDGHHGNTIVTVTVTNTTSITPANVNTSTQNVVTGTVPNSTNKPGAFVSYTLGSSPTKGSVTSFDPTTGAFTYVRDSGLGHGTTPDDFVTVIATDADGRQVTLRMAVAPTVSNAGPTVVLTTQPTVGTLSGTTQTSTGKLTYSDPDGDAPVWTTATSSRGATITFAADGTFTYTSNLTVAQRHAVARIGAAGSTYNGVALAAWEDAFTATVSDGFGGTAQVTVKVPIYAINANPTIGTNSPACGFGTCTVTATTTDPDGDDLSGSLNTSNNGNGDPWYTLARGSVTINAGNQHTFSWTGNSNGLGTQQTGIQIYTVYDGHYRVTNGVVDTSYFARAWVQWNNTTRTFGN</sequence>
<proteinExistence type="predicted"/>
<feature type="region of interest" description="Disordered" evidence="1">
    <location>
        <begin position="42"/>
        <end position="225"/>
    </location>
</feature>